<comment type="cofactor">
    <cofactor evidence="5">
        <name>[2Fe-2S] cluster</name>
        <dbReference type="ChEBI" id="CHEBI:190135"/>
    </cofactor>
</comment>
<keyword evidence="2" id="KW-0479">Metal-binding</keyword>
<dbReference type="PANTHER" id="PTHR21496">
    <property type="entry name" value="FERREDOXIN-RELATED"/>
    <property type="match status" value="1"/>
</dbReference>
<evidence type="ECO:0000256" key="3">
    <source>
        <dbReference type="ARBA" id="ARBA00023004"/>
    </source>
</evidence>
<evidence type="ECO:0000313" key="9">
    <source>
        <dbReference type="EMBL" id="MXO82714.1"/>
    </source>
</evidence>
<comment type="caution">
    <text evidence="9">The sequence shown here is derived from an EMBL/GenBank/DDBJ whole genome shotgun (WGS) entry which is preliminary data.</text>
</comment>
<organism evidence="9 10">
    <name type="scientific">Pontixanthobacter aestiaquae</name>
    <dbReference type="NCBI Taxonomy" id="1509367"/>
    <lineage>
        <taxon>Bacteria</taxon>
        <taxon>Pseudomonadati</taxon>
        <taxon>Pseudomonadota</taxon>
        <taxon>Alphaproteobacteria</taxon>
        <taxon>Sphingomonadales</taxon>
        <taxon>Erythrobacteraceae</taxon>
        <taxon>Pontixanthobacter</taxon>
    </lineage>
</organism>
<keyword evidence="3" id="KW-0408">Iron</keyword>
<proteinExistence type="inferred from homology"/>
<accession>A0A844Z5E4</accession>
<dbReference type="PROSITE" id="PS51296">
    <property type="entry name" value="RIESKE"/>
    <property type="match status" value="1"/>
</dbReference>
<feature type="domain" description="Rieske" evidence="8">
    <location>
        <begin position="150"/>
        <end position="246"/>
    </location>
</feature>
<keyword evidence="10" id="KW-1185">Reference proteome</keyword>
<dbReference type="Gene3D" id="2.102.10.10">
    <property type="entry name" value="Rieske [2Fe-2S] iron-sulphur domain"/>
    <property type="match status" value="1"/>
</dbReference>
<evidence type="ECO:0000256" key="1">
    <source>
        <dbReference type="ARBA" id="ARBA00022714"/>
    </source>
</evidence>
<keyword evidence="4" id="KW-0411">Iron-sulfur</keyword>
<sequence length="248" mass="27630">MMENAYDWEHLPFVHPSSFAHIELIDEGEWGWRCKTTLPPAAGGGEQVVELLVDRPNHYWATTVMEGTGEGVQIHTQATQKSADDPRAIEVDVRFYLPQAPETEEQASMILGYLQAQYKMLYDEDEALMSARQDALDKRKEARKAAPETADLGPETELDRGMSHPVELSSGRFVVRHHKGEWITHAAMCPHMLGPLGDADISKDGTITCPWHAYRFDLADGAEQEGRCGALPSPPVIRLVDGHLFIGE</sequence>
<dbReference type="RefSeq" id="WP_160613135.1">
    <property type="nucleotide sequence ID" value="NZ_JAUFQM010000001.1"/>
</dbReference>
<name>A0A844Z5E4_9SPHN</name>
<protein>
    <submittedName>
        <fullName evidence="9">Rieske 2Fe-2S domain-containing protein</fullName>
    </submittedName>
</protein>
<dbReference type="OrthoDB" id="7421815at2"/>
<dbReference type="GO" id="GO:0051537">
    <property type="term" value="F:2 iron, 2 sulfur cluster binding"/>
    <property type="evidence" value="ECO:0007669"/>
    <property type="project" value="UniProtKB-KW"/>
</dbReference>
<evidence type="ECO:0000256" key="6">
    <source>
        <dbReference type="ARBA" id="ARBA00038001"/>
    </source>
</evidence>
<dbReference type="CDD" id="cd03467">
    <property type="entry name" value="Rieske"/>
    <property type="match status" value="1"/>
</dbReference>
<dbReference type="InterPro" id="IPR017941">
    <property type="entry name" value="Rieske_2Fe-2S"/>
</dbReference>
<dbReference type="InterPro" id="IPR036922">
    <property type="entry name" value="Rieske_2Fe-2S_sf"/>
</dbReference>
<dbReference type="Pfam" id="PF00355">
    <property type="entry name" value="Rieske"/>
    <property type="match status" value="1"/>
</dbReference>
<evidence type="ECO:0000256" key="7">
    <source>
        <dbReference type="SAM" id="MobiDB-lite"/>
    </source>
</evidence>
<dbReference type="EMBL" id="WTYZ01000001">
    <property type="protein sequence ID" value="MXO82714.1"/>
    <property type="molecule type" value="Genomic_DNA"/>
</dbReference>
<dbReference type="AlphaFoldDB" id="A0A844Z5E4"/>
<evidence type="ECO:0000256" key="2">
    <source>
        <dbReference type="ARBA" id="ARBA00022723"/>
    </source>
</evidence>
<keyword evidence="1" id="KW-0001">2Fe-2S</keyword>
<dbReference type="PANTHER" id="PTHR21496:SF0">
    <property type="entry name" value="RIESKE DOMAIN-CONTAINING PROTEIN"/>
    <property type="match status" value="1"/>
</dbReference>
<feature type="region of interest" description="Disordered" evidence="7">
    <location>
        <begin position="139"/>
        <end position="163"/>
    </location>
</feature>
<dbReference type="SUPFAM" id="SSF50022">
    <property type="entry name" value="ISP domain"/>
    <property type="match status" value="1"/>
</dbReference>
<comment type="similarity">
    <text evidence="6">Belongs to the bacterial ring-hydroxylating dioxygenase ferredoxin component family.</text>
</comment>
<reference evidence="9 10" key="1">
    <citation type="submission" date="2019-12" db="EMBL/GenBank/DDBJ databases">
        <title>Genomic-based taxomic classification of the family Erythrobacteraceae.</title>
        <authorList>
            <person name="Xu L."/>
        </authorList>
    </citation>
    <scope>NUCLEOTIDE SEQUENCE [LARGE SCALE GENOMIC DNA]</scope>
    <source>
        <strain evidence="9 10">KCTC 42006</strain>
    </source>
</reference>
<gene>
    <name evidence="9" type="ORF">GRI35_04930</name>
</gene>
<evidence type="ECO:0000259" key="8">
    <source>
        <dbReference type="PROSITE" id="PS51296"/>
    </source>
</evidence>
<dbReference type="Proteomes" id="UP000460290">
    <property type="component" value="Unassembled WGS sequence"/>
</dbReference>
<evidence type="ECO:0000313" key="10">
    <source>
        <dbReference type="Proteomes" id="UP000460290"/>
    </source>
</evidence>
<dbReference type="GO" id="GO:0046872">
    <property type="term" value="F:metal ion binding"/>
    <property type="evidence" value="ECO:0007669"/>
    <property type="project" value="UniProtKB-KW"/>
</dbReference>
<evidence type="ECO:0000256" key="4">
    <source>
        <dbReference type="ARBA" id="ARBA00023014"/>
    </source>
</evidence>
<evidence type="ECO:0000256" key="5">
    <source>
        <dbReference type="ARBA" id="ARBA00034078"/>
    </source>
</evidence>